<keyword evidence="2" id="KW-1185">Reference proteome</keyword>
<proteinExistence type="predicted"/>
<organism evidence="1 2">
    <name type="scientific">Tricholomella constricta</name>
    <dbReference type="NCBI Taxonomy" id="117010"/>
    <lineage>
        <taxon>Eukaryota</taxon>
        <taxon>Fungi</taxon>
        <taxon>Dikarya</taxon>
        <taxon>Basidiomycota</taxon>
        <taxon>Agaricomycotina</taxon>
        <taxon>Agaricomycetes</taxon>
        <taxon>Agaricomycetidae</taxon>
        <taxon>Agaricales</taxon>
        <taxon>Tricholomatineae</taxon>
        <taxon>Lyophyllaceae</taxon>
        <taxon>Tricholomella</taxon>
    </lineage>
</organism>
<protein>
    <submittedName>
        <fullName evidence="1">Uncharacterized protein</fullName>
    </submittedName>
</protein>
<reference evidence="1 2" key="1">
    <citation type="journal article" date="2020" name="ISME J.">
        <title>Uncovering the hidden diversity of litter-decomposition mechanisms in mushroom-forming fungi.</title>
        <authorList>
            <person name="Floudas D."/>
            <person name="Bentzer J."/>
            <person name="Ahren D."/>
            <person name="Johansson T."/>
            <person name="Persson P."/>
            <person name="Tunlid A."/>
        </authorList>
    </citation>
    <scope>NUCLEOTIDE SEQUENCE [LARGE SCALE GENOMIC DNA]</scope>
    <source>
        <strain evidence="1 2">CBS 661.87</strain>
    </source>
</reference>
<dbReference type="EMBL" id="JAACJP010000003">
    <property type="protein sequence ID" value="KAF5386215.1"/>
    <property type="molecule type" value="Genomic_DNA"/>
</dbReference>
<comment type="caution">
    <text evidence="1">The sequence shown here is derived from an EMBL/GenBank/DDBJ whole genome shotgun (WGS) entry which is preliminary data.</text>
</comment>
<dbReference type="AlphaFoldDB" id="A0A8H5HMV6"/>
<evidence type="ECO:0000313" key="2">
    <source>
        <dbReference type="Proteomes" id="UP000565441"/>
    </source>
</evidence>
<sequence length="218" mass="25085">MSSLPLHDVSAKTQDIFEKLQNQTTEVATVGKIGAAVEIKKLQRQLKEQDQIHQDGIAEIHLVLKEFVDTQLFEHLKKQGKLREIEEEIDELVKEQVAECLKTIIPQDLQEQVAEQRSELEELGIQLHNCDSRRANASLRSNQPDESLHTIYMPDGKVSEHYPRNLKDLFDLDAETSKALMLDYELPDVYEARDRNLNRFMQFCGVRTGIYTQRVGIA</sequence>
<accession>A0A8H5HMV6</accession>
<dbReference type="Proteomes" id="UP000565441">
    <property type="component" value="Unassembled WGS sequence"/>
</dbReference>
<dbReference type="OrthoDB" id="3235759at2759"/>
<name>A0A8H5HMV6_9AGAR</name>
<gene>
    <name evidence="1" type="ORF">D9615_002317</name>
</gene>
<evidence type="ECO:0000313" key="1">
    <source>
        <dbReference type="EMBL" id="KAF5386215.1"/>
    </source>
</evidence>